<sequence>MPNHSDELSKLFYGPVYFSDKPLIAHIAVQRIRNNIYHTAIARSHHKVHLLEVEGTATEAILSSTAWFALQSPGDRTLVIFLDSAEAIRSLAYQIGPSYLKNTNQTVDTNSVLSRVAWLLASRHAATSLVPMTPRRRETMPWKAACAQATYPPVPPSSFVVPDTKFDPDCLPDWPVPRTPPLSPTEFPRAKVFTKLPPQPPVTPPAGSPVKPKANAPRQSHRGRAKKRALLKLQQNAATGTQQWHSQLPWRLRERLEKSG</sequence>
<dbReference type="Proteomes" id="UP000541558">
    <property type="component" value="Unassembled WGS sequence"/>
</dbReference>
<keyword evidence="3" id="KW-1185">Reference proteome</keyword>
<dbReference type="AlphaFoldDB" id="A0A8H5C5G8"/>
<protein>
    <submittedName>
        <fullName evidence="2">Uncharacterized protein</fullName>
    </submittedName>
</protein>
<proteinExistence type="predicted"/>
<name>A0A8H5C5G8_9AGAR</name>
<evidence type="ECO:0000313" key="2">
    <source>
        <dbReference type="EMBL" id="KAF5335079.1"/>
    </source>
</evidence>
<evidence type="ECO:0000313" key="3">
    <source>
        <dbReference type="Proteomes" id="UP000541558"/>
    </source>
</evidence>
<evidence type="ECO:0000256" key="1">
    <source>
        <dbReference type="SAM" id="MobiDB-lite"/>
    </source>
</evidence>
<feature type="region of interest" description="Disordered" evidence="1">
    <location>
        <begin position="192"/>
        <end position="228"/>
    </location>
</feature>
<reference evidence="2 3" key="1">
    <citation type="journal article" date="2020" name="ISME J.">
        <title>Uncovering the hidden diversity of litter-decomposition mechanisms in mushroom-forming fungi.</title>
        <authorList>
            <person name="Floudas D."/>
            <person name="Bentzer J."/>
            <person name="Ahren D."/>
            <person name="Johansson T."/>
            <person name="Persson P."/>
            <person name="Tunlid A."/>
        </authorList>
    </citation>
    <scope>NUCLEOTIDE SEQUENCE [LARGE SCALE GENOMIC DNA]</scope>
    <source>
        <strain evidence="2 3">CBS 175.51</strain>
    </source>
</reference>
<organism evidence="2 3">
    <name type="scientific">Ephemerocybe angulata</name>
    <dbReference type="NCBI Taxonomy" id="980116"/>
    <lineage>
        <taxon>Eukaryota</taxon>
        <taxon>Fungi</taxon>
        <taxon>Dikarya</taxon>
        <taxon>Basidiomycota</taxon>
        <taxon>Agaricomycotina</taxon>
        <taxon>Agaricomycetes</taxon>
        <taxon>Agaricomycetidae</taxon>
        <taxon>Agaricales</taxon>
        <taxon>Agaricineae</taxon>
        <taxon>Psathyrellaceae</taxon>
        <taxon>Ephemerocybe</taxon>
    </lineage>
</organism>
<accession>A0A8H5C5G8</accession>
<dbReference type="OrthoDB" id="10314892at2759"/>
<feature type="compositionally biased region" description="Basic residues" evidence="1">
    <location>
        <begin position="219"/>
        <end position="228"/>
    </location>
</feature>
<comment type="caution">
    <text evidence="2">The sequence shown here is derived from an EMBL/GenBank/DDBJ whole genome shotgun (WGS) entry which is preliminary data.</text>
</comment>
<gene>
    <name evidence="2" type="ORF">D9611_010854</name>
</gene>
<dbReference type="EMBL" id="JAACJK010000064">
    <property type="protein sequence ID" value="KAF5335079.1"/>
    <property type="molecule type" value="Genomic_DNA"/>
</dbReference>
<feature type="compositionally biased region" description="Pro residues" evidence="1">
    <location>
        <begin position="197"/>
        <end position="207"/>
    </location>
</feature>